<dbReference type="RefSeq" id="WP_120464930.1">
    <property type="nucleotide sequence ID" value="NZ_BMIW01000007.1"/>
</dbReference>
<comment type="caution">
    <text evidence="2">The sequence shown here is derived from an EMBL/GenBank/DDBJ whole genome shotgun (WGS) entry which is preliminary data.</text>
</comment>
<accession>A0ABQ1VS02</accession>
<evidence type="ECO:0000313" key="2">
    <source>
        <dbReference type="EMBL" id="GGF94111.1"/>
    </source>
</evidence>
<keyword evidence="3" id="KW-1185">Reference proteome</keyword>
<reference evidence="3" key="1">
    <citation type="journal article" date="2019" name="Int. J. Syst. Evol. Microbiol.">
        <title>The Global Catalogue of Microorganisms (GCM) 10K type strain sequencing project: providing services to taxonomists for standard genome sequencing and annotation.</title>
        <authorList>
            <consortium name="The Broad Institute Genomics Platform"/>
            <consortium name="The Broad Institute Genome Sequencing Center for Infectious Disease"/>
            <person name="Wu L."/>
            <person name="Ma J."/>
        </authorList>
    </citation>
    <scope>NUCLEOTIDE SEQUENCE [LARGE SCALE GENOMIC DNA]</scope>
    <source>
        <strain evidence="3">CGMCC 1.15420</strain>
    </source>
</reference>
<sequence length="417" mass="49371">MGRTNTFLSGTITADEREHLYSEIWTEPVKTVAERYEISDVALRKHCIRYGIPLPPRGYWEKLKAGKSVHKPALPKVTSELRKHIRNYVIKYKYDVKKLTDEELKSGEEMFLLTDDTKNYIKEVCSKITVKSQLRDPHPLIVEHQEEILYRKKRDKAVERASFNYLYQSSIKSKYKENKAILPIFVSPNQVKRAYRIIDTIIKTLPHLESRLSIGHQKDQGFIDVMHVTFEFELKEVEEKRKSKKQTEEASGKLAPSLVLSFTANRSSWNREYSEQLEYRDTPSEPLESKLDSVITNLFILANRFLAKDELYLRELERKWAEEEKQYQLKKLKRREEENVKILEQLVQEWDQSRKFREFAEFLENDATGMQDSQQKQKILNKVKWIREKADWLDPLIAKEDELLGKRKSALDLLEVE</sequence>
<keyword evidence="1" id="KW-0175">Coiled coil</keyword>
<feature type="coiled-coil region" evidence="1">
    <location>
        <begin position="313"/>
        <end position="353"/>
    </location>
</feature>
<dbReference type="EMBL" id="BMIW01000007">
    <property type="protein sequence ID" value="GGF94111.1"/>
    <property type="molecule type" value="Genomic_DNA"/>
</dbReference>
<evidence type="ECO:0000313" key="3">
    <source>
        <dbReference type="Proteomes" id="UP000608420"/>
    </source>
</evidence>
<organism evidence="2 3">
    <name type="scientific">Paenibacillus aceti</name>
    <dbReference type="NCBI Taxonomy" id="1820010"/>
    <lineage>
        <taxon>Bacteria</taxon>
        <taxon>Bacillati</taxon>
        <taxon>Bacillota</taxon>
        <taxon>Bacilli</taxon>
        <taxon>Bacillales</taxon>
        <taxon>Paenibacillaceae</taxon>
        <taxon>Paenibacillus</taxon>
    </lineage>
</organism>
<evidence type="ECO:0000256" key="1">
    <source>
        <dbReference type="SAM" id="Coils"/>
    </source>
</evidence>
<proteinExistence type="predicted"/>
<gene>
    <name evidence="2" type="ORF">GCM10010913_14540</name>
</gene>
<dbReference type="Proteomes" id="UP000608420">
    <property type="component" value="Unassembled WGS sequence"/>
</dbReference>
<protein>
    <submittedName>
        <fullName evidence="2">Uncharacterized protein</fullName>
    </submittedName>
</protein>
<name>A0ABQ1VS02_9BACL</name>